<dbReference type="SUPFAM" id="SSF159888">
    <property type="entry name" value="YdhG-like"/>
    <property type="match status" value="1"/>
</dbReference>
<dbReference type="eggNOG" id="COG5646">
    <property type="taxonomic scope" value="Bacteria"/>
</dbReference>
<proteinExistence type="predicted"/>
<keyword evidence="2" id="KW-1185">Reference proteome</keyword>
<accession>E6SHK1</accession>
<evidence type="ECO:0000313" key="1">
    <source>
        <dbReference type="EMBL" id="ADU51796.1"/>
    </source>
</evidence>
<dbReference type="Proteomes" id="UP000008915">
    <property type="component" value="Chromosome"/>
</dbReference>
<dbReference type="OrthoDB" id="32458at2"/>
<sequence>MGARREVSETAVLEKIRTWQEPFRSYGFRLHHVILEAVPELTPRLWYGMPGYGKGSGPVLCFFRADDRFMTFGLTDKAHLEREPGQPDQLMPSAWFFTSLDEPTERRIAAIVRRAAAGHRST</sequence>
<dbReference type="HOGENOM" id="CLU_133756_0_0_9"/>
<reference evidence="1 2" key="1">
    <citation type="journal article" date="2010" name="Stand. Genomic Sci.">
        <title>Complete genome sequence of Thermaerobacter marianensis type strain (7p75a).</title>
        <authorList>
            <person name="Han C."/>
            <person name="Gu W."/>
            <person name="Zhang X."/>
            <person name="Lapidus A."/>
            <person name="Nolan M."/>
            <person name="Copeland A."/>
            <person name="Lucas S."/>
            <person name="Del Rio T.G."/>
            <person name="Tice H."/>
            <person name="Cheng J.F."/>
            <person name="Tapia R."/>
            <person name="Goodwin L."/>
            <person name="Pitluck S."/>
            <person name="Pagani I."/>
            <person name="Ivanova N."/>
            <person name="Mavromatis K."/>
            <person name="Mikhailova N."/>
            <person name="Pati A."/>
            <person name="Chen A."/>
            <person name="Palaniappan K."/>
            <person name="Land M."/>
            <person name="Hauser L."/>
            <person name="Chang Y.J."/>
            <person name="Jeffries C.D."/>
            <person name="Schneider S."/>
            <person name="Rohde M."/>
            <person name="Goker M."/>
            <person name="Pukall R."/>
            <person name="Woyke T."/>
            <person name="Bristow J."/>
            <person name="Eisen J.A."/>
            <person name="Markowitz V."/>
            <person name="Hugenholtz P."/>
            <person name="Kyrpides N.C."/>
            <person name="Klenk H.P."/>
            <person name="Detter J.C."/>
        </authorList>
    </citation>
    <scope>NUCLEOTIDE SEQUENCE [LARGE SCALE GENOMIC DNA]</scope>
    <source>
        <strain evidence="2">ATCC 700841 / DSM 12885 / JCM 10246 / 7p75a</strain>
    </source>
</reference>
<dbReference type="EMBL" id="CP002344">
    <property type="protein sequence ID" value="ADU51796.1"/>
    <property type="molecule type" value="Genomic_DNA"/>
</dbReference>
<reference evidence="2" key="2">
    <citation type="journal article" date="2010" name="Stand. Genomic Sci.">
        <title>Complete genome sequence of Thermaerobacter marianensis type strain (7p75aT).</title>
        <authorList>
            <person name="Han C."/>
            <person name="Gu W."/>
            <person name="Zhang X."/>
            <person name="Lapidus A."/>
            <person name="Nolan M."/>
            <person name="Copeland A."/>
            <person name="Lucas S."/>
            <person name="Glavina Del Rio T."/>
            <person name="Tice H."/>
            <person name="Cheng J."/>
            <person name="Tapia R."/>
            <person name="Goodwin L."/>
            <person name="Pitluck S."/>
            <person name="Pagani I."/>
            <person name="Ivanova N."/>
            <person name="Mavromatis K."/>
            <person name="Mikhailova N."/>
            <person name="Pati A."/>
            <person name="Chen A."/>
            <person name="Palaniappan K."/>
            <person name="Land M."/>
            <person name="Hauser L."/>
            <person name="Chang Y."/>
            <person name="Jeffries C."/>
            <person name="Schneider S."/>
            <person name="Rohde M."/>
            <person name="Goker M."/>
            <person name="Pukall R."/>
            <person name="Woyke T."/>
            <person name="Bristow J."/>
            <person name="Eisen J."/>
            <person name="Markowitz V."/>
            <person name="Hugenholtz P."/>
            <person name="Kyrpides N."/>
            <person name="Klenk H."/>
            <person name="Detter J."/>
        </authorList>
    </citation>
    <scope>NUCLEOTIDE SEQUENCE [LARGE SCALE GENOMIC DNA]</scope>
    <source>
        <strain evidence="2">ATCC 700841 / DSM 12885 / JCM 10246 / 7p75a</strain>
    </source>
</reference>
<organism evidence="1 2">
    <name type="scientific">Thermaerobacter marianensis (strain ATCC 700841 / DSM 12885 / JCM 10246 / 7p75a)</name>
    <dbReference type="NCBI Taxonomy" id="644966"/>
    <lineage>
        <taxon>Bacteria</taxon>
        <taxon>Bacillati</taxon>
        <taxon>Bacillota</taxon>
        <taxon>Clostridia</taxon>
        <taxon>Eubacteriales</taxon>
        <taxon>Clostridiales Family XVII. Incertae Sedis</taxon>
        <taxon>Thermaerobacter</taxon>
    </lineage>
</organism>
<name>E6SHK1_THEM7</name>
<gene>
    <name evidence="1" type="ordered locus">Tmar_1687</name>
</gene>
<evidence type="ECO:0000313" key="2">
    <source>
        <dbReference type="Proteomes" id="UP000008915"/>
    </source>
</evidence>
<dbReference type="AlphaFoldDB" id="E6SHK1"/>
<protein>
    <submittedName>
        <fullName evidence="1">Uncharacterized protein</fullName>
    </submittedName>
</protein>
<dbReference type="KEGG" id="tmr:Tmar_1687"/>